<reference evidence="4 5" key="1">
    <citation type="submission" date="2019-05" db="EMBL/GenBank/DDBJ databases">
        <title>Sulfitobacter sabulilitoris sp. nov., isolated from a marine sand.</title>
        <authorList>
            <person name="Yoon J.-H."/>
        </authorList>
    </citation>
    <scope>NUCLEOTIDE SEQUENCE [LARGE SCALE GENOMIC DNA]</scope>
    <source>
        <strain evidence="4 5">HSMS-29</strain>
    </source>
</reference>
<dbReference type="GO" id="GO:0016787">
    <property type="term" value="F:hydrolase activity"/>
    <property type="evidence" value="ECO:0007669"/>
    <property type="project" value="UniProtKB-KW"/>
</dbReference>
<keyword evidence="5" id="KW-1185">Reference proteome</keyword>
<dbReference type="PROSITE" id="PS51462">
    <property type="entry name" value="NUDIX"/>
    <property type="match status" value="1"/>
</dbReference>
<keyword evidence="2 4" id="KW-0378">Hydrolase</keyword>
<dbReference type="Gene3D" id="3.90.79.10">
    <property type="entry name" value="Nucleoside Triphosphate Pyrophosphohydrolase"/>
    <property type="match status" value="1"/>
</dbReference>
<accession>A0A5S3PM45</accession>
<dbReference type="InterPro" id="IPR015797">
    <property type="entry name" value="NUDIX_hydrolase-like_dom_sf"/>
</dbReference>
<dbReference type="Pfam" id="PF00293">
    <property type="entry name" value="NUDIX"/>
    <property type="match status" value="1"/>
</dbReference>
<gene>
    <name evidence="4" type="ORF">FDT80_07850</name>
</gene>
<evidence type="ECO:0000313" key="5">
    <source>
        <dbReference type="Proteomes" id="UP000309550"/>
    </source>
</evidence>
<dbReference type="OrthoDB" id="9761969at2"/>
<dbReference type="PANTHER" id="PTHR43046:SF14">
    <property type="entry name" value="MUTT_NUDIX FAMILY PROTEIN"/>
    <property type="match status" value="1"/>
</dbReference>
<dbReference type="InterPro" id="IPR000086">
    <property type="entry name" value="NUDIX_hydrolase_dom"/>
</dbReference>
<comment type="caution">
    <text evidence="4">The sequence shown here is derived from an EMBL/GenBank/DDBJ whole genome shotgun (WGS) entry which is preliminary data.</text>
</comment>
<dbReference type="Proteomes" id="UP000309550">
    <property type="component" value="Unassembled WGS sequence"/>
</dbReference>
<dbReference type="PANTHER" id="PTHR43046">
    <property type="entry name" value="GDP-MANNOSE MANNOSYL HYDROLASE"/>
    <property type="match status" value="1"/>
</dbReference>
<dbReference type="RefSeq" id="WP_138661622.1">
    <property type="nucleotide sequence ID" value="NZ_VANS01000001.1"/>
</dbReference>
<comment type="cofactor">
    <cofactor evidence="1">
        <name>Mg(2+)</name>
        <dbReference type="ChEBI" id="CHEBI:18420"/>
    </cofactor>
</comment>
<evidence type="ECO:0000313" key="4">
    <source>
        <dbReference type="EMBL" id="TMM55453.1"/>
    </source>
</evidence>
<feature type="domain" description="Nudix hydrolase" evidence="3">
    <location>
        <begin position="5"/>
        <end position="137"/>
    </location>
</feature>
<organism evidence="4 5">
    <name type="scientific">Sulfitobacter sabulilitoris</name>
    <dbReference type="NCBI Taxonomy" id="2562655"/>
    <lineage>
        <taxon>Bacteria</taxon>
        <taxon>Pseudomonadati</taxon>
        <taxon>Pseudomonadota</taxon>
        <taxon>Alphaproteobacteria</taxon>
        <taxon>Rhodobacterales</taxon>
        <taxon>Roseobacteraceae</taxon>
        <taxon>Sulfitobacter</taxon>
    </lineage>
</organism>
<protein>
    <submittedName>
        <fullName evidence="4">NUDIX hydrolase</fullName>
    </submittedName>
</protein>
<evidence type="ECO:0000259" key="3">
    <source>
        <dbReference type="PROSITE" id="PS51462"/>
    </source>
</evidence>
<dbReference type="EMBL" id="VANS01000001">
    <property type="protein sequence ID" value="TMM55453.1"/>
    <property type="molecule type" value="Genomic_DNA"/>
</dbReference>
<name>A0A5S3PM45_9RHOB</name>
<sequence length="151" mass="16556">MPVKSPRIAVRAIIVHEERLLLVNAWPKGRSSLLCAPGGGAEPGASLPQNLAREVHEETGLTISVGLPCLINEFHDPRSGFHQIEVFFRCALTGSATISPDWKDPEHVVTEHHWVTRADMARLNVKPDALSDVAFNLDAALRYDPLEAVAH</sequence>
<evidence type="ECO:0000256" key="2">
    <source>
        <dbReference type="ARBA" id="ARBA00022801"/>
    </source>
</evidence>
<dbReference type="AlphaFoldDB" id="A0A5S3PM45"/>
<proteinExistence type="predicted"/>
<dbReference type="SUPFAM" id="SSF55811">
    <property type="entry name" value="Nudix"/>
    <property type="match status" value="1"/>
</dbReference>
<evidence type="ECO:0000256" key="1">
    <source>
        <dbReference type="ARBA" id="ARBA00001946"/>
    </source>
</evidence>